<dbReference type="Proteomes" id="UP000535491">
    <property type="component" value="Unassembled WGS sequence"/>
</dbReference>
<dbReference type="GO" id="GO:0032259">
    <property type="term" value="P:methylation"/>
    <property type="evidence" value="ECO:0007669"/>
    <property type="project" value="UniProtKB-KW"/>
</dbReference>
<dbReference type="EMBL" id="JACEIQ010000030">
    <property type="protein sequence ID" value="MBA4496320.1"/>
    <property type="molecule type" value="Genomic_DNA"/>
</dbReference>
<dbReference type="RefSeq" id="WP_181754644.1">
    <property type="nucleotide sequence ID" value="NZ_JACEIQ010000030.1"/>
</dbReference>
<gene>
    <name evidence="4" type="ORF">H1191_18820</name>
</gene>
<dbReference type="Pfam" id="PF13649">
    <property type="entry name" value="Methyltransf_25"/>
    <property type="match status" value="1"/>
</dbReference>
<reference evidence="4 5" key="1">
    <citation type="submission" date="2020-07" db="EMBL/GenBank/DDBJ databases">
        <authorList>
            <person name="Feng H."/>
        </authorList>
    </citation>
    <scope>NUCLEOTIDE SEQUENCE [LARGE SCALE GENOMIC DNA]</scope>
    <source>
        <strain evidence="5">s-10</strain>
    </source>
</reference>
<name>A0A7W1WUI4_9BACL</name>
<feature type="domain" description="Methyltransferase" evidence="3">
    <location>
        <begin position="47"/>
        <end position="138"/>
    </location>
</feature>
<dbReference type="Gene3D" id="3.40.50.150">
    <property type="entry name" value="Vaccinia Virus protein VP39"/>
    <property type="match status" value="1"/>
</dbReference>
<evidence type="ECO:0000313" key="4">
    <source>
        <dbReference type="EMBL" id="MBA4496320.1"/>
    </source>
</evidence>
<comment type="caution">
    <text evidence="4">The sequence shown here is derived from an EMBL/GenBank/DDBJ whole genome shotgun (WGS) entry which is preliminary data.</text>
</comment>
<evidence type="ECO:0000259" key="3">
    <source>
        <dbReference type="Pfam" id="PF13649"/>
    </source>
</evidence>
<keyword evidence="5" id="KW-1185">Reference proteome</keyword>
<dbReference type="PANTHER" id="PTHR43861:SF1">
    <property type="entry name" value="TRANS-ACONITATE 2-METHYLTRANSFERASE"/>
    <property type="match status" value="1"/>
</dbReference>
<proteinExistence type="predicted"/>
<evidence type="ECO:0000256" key="2">
    <source>
        <dbReference type="ARBA" id="ARBA00022679"/>
    </source>
</evidence>
<organism evidence="4 5">
    <name type="scientific">Paenactinomyces guangxiensis</name>
    <dbReference type="NCBI Taxonomy" id="1490290"/>
    <lineage>
        <taxon>Bacteria</taxon>
        <taxon>Bacillati</taxon>
        <taxon>Bacillota</taxon>
        <taxon>Bacilli</taxon>
        <taxon>Bacillales</taxon>
        <taxon>Thermoactinomycetaceae</taxon>
        <taxon>Paenactinomyces</taxon>
    </lineage>
</organism>
<dbReference type="GO" id="GO:0008168">
    <property type="term" value="F:methyltransferase activity"/>
    <property type="evidence" value="ECO:0007669"/>
    <property type="project" value="UniProtKB-KW"/>
</dbReference>
<keyword evidence="2 4" id="KW-0808">Transferase</keyword>
<accession>A0A7W1WUI4</accession>
<dbReference type="InterPro" id="IPR041698">
    <property type="entry name" value="Methyltransf_25"/>
</dbReference>
<sequence length="249" mass="29326">MNENILNHYNRLASNYDQFWAYSNEFVSFISKNIIRYLNLKEDDRLVDLGCGTGIYSKEILRQMKLKHKILCVDISEKMLLELHSEKGITTINHDAIEFTQKSYKYNKVFIKEMIHHISSKDKSILFDKLYDCLDHNGTLLIIMLPPTIDYPLFKDALKLYQKLQPHYNEIANGLETAGFKVNIDFVEYPLSINKGTYIQMVKERYMSLLSNFSDEEIQKGVIEIMDKYKEETDLKFNDRFVFISGLKE</sequence>
<evidence type="ECO:0000256" key="1">
    <source>
        <dbReference type="ARBA" id="ARBA00022603"/>
    </source>
</evidence>
<dbReference type="PANTHER" id="PTHR43861">
    <property type="entry name" value="TRANS-ACONITATE 2-METHYLTRANSFERASE-RELATED"/>
    <property type="match status" value="1"/>
</dbReference>
<protein>
    <submittedName>
        <fullName evidence="4">Class I SAM-dependent methyltransferase</fullName>
    </submittedName>
</protein>
<keyword evidence="1 4" id="KW-0489">Methyltransferase</keyword>
<evidence type="ECO:0000313" key="5">
    <source>
        <dbReference type="Proteomes" id="UP000535491"/>
    </source>
</evidence>
<dbReference type="AlphaFoldDB" id="A0A7W1WUI4"/>
<dbReference type="SUPFAM" id="SSF53335">
    <property type="entry name" value="S-adenosyl-L-methionine-dependent methyltransferases"/>
    <property type="match status" value="1"/>
</dbReference>
<dbReference type="InterPro" id="IPR029063">
    <property type="entry name" value="SAM-dependent_MTases_sf"/>
</dbReference>
<dbReference type="CDD" id="cd02440">
    <property type="entry name" value="AdoMet_MTases"/>
    <property type="match status" value="1"/>
</dbReference>